<sequence length="208" mass="22399">MTTDLLSTALGLGVLGAACLAFTEKILPAPPSHVLLLFLGMARAPDLAALGALLAVTTSASTAGCLFWYALGCRLGPSRAEALVGRFGRYIFLRHETYLRFSAAYRRNHIRASLMAQFVPAVRNYLPIAAGALRLPALPFALATLLGAMLWNAGFLLAGYAMRDSAHDLPTVAFRIMAVVLALEVVFLIGLRSRWRRAGPARSWNSQA</sequence>
<evidence type="ECO:0000256" key="5">
    <source>
        <dbReference type="ARBA" id="ARBA00023136"/>
    </source>
</evidence>
<reference evidence="8 9" key="1">
    <citation type="submission" date="2023-08" db="EMBL/GenBank/DDBJ databases">
        <title>Implementing the SeqCode for naming new Mesorhizobium species isolated from Vachellia karroo root nodules.</title>
        <authorList>
            <person name="Van Lill M."/>
        </authorList>
    </citation>
    <scope>NUCLEOTIDE SEQUENCE [LARGE SCALE GENOMIC DNA]</scope>
    <source>
        <strain evidence="8 9">VK25D</strain>
    </source>
</reference>
<dbReference type="Proteomes" id="UP001285154">
    <property type="component" value="Unassembled WGS sequence"/>
</dbReference>
<keyword evidence="4 6" id="KW-1133">Transmembrane helix</keyword>
<keyword evidence="3 6" id="KW-0812">Transmembrane</keyword>
<evidence type="ECO:0000256" key="3">
    <source>
        <dbReference type="ARBA" id="ARBA00022692"/>
    </source>
</evidence>
<dbReference type="InterPro" id="IPR051311">
    <property type="entry name" value="DedA_domain"/>
</dbReference>
<accession>A0ABU5A9L3</accession>
<dbReference type="PANTHER" id="PTHR42709">
    <property type="entry name" value="ALKALINE PHOSPHATASE LIKE PROTEIN"/>
    <property type="match status" value="1"/>
</dbReference>
<keyword evidence="2" id="KW-1003">Cell membrane</keyword>
<dbReference type="PANTHER" id="PTHR42709:SF6">
    <property type="entry name" value="UNDECAPRENYL PHOSPHATE TRANSPORTER A"/>
    <property type="match status" value="1"/>
</dbReference>
<name>A0ABU5A9L3_9HYPH</name>
<evidence type="ECO:0000256" key="2">
    <source>
        <dbReference type="ARBA" id="ARBA00022475"/>
    </source>
</evidence>
<comment type="subcellular location">
    <subcellularLocation>
        <location evidence="1">Cell membrane</location>
        <topology evidence="1">Multi-pass membrane protein</topology>
    </subcellularLocation>
</comment>
<keyword evidence="5 6" id="KW-0472">Membrane</keyword>
<feature type="transmembrane region" description="Helical" evidence="6">
    <location>
        <begin position="140"/>
        <end position="160"/>
    </location>
</feature>
<dbReference type="RefSeq" id="WP_320249253.1">
    <property type="nucleotide sequence ID" value="NZ_JAVIIQ010000006.1"/>
</dbReference>
<comment type="caution">
    <text evidence="8">The sequence shown here is derived from an EMBL/GenBank/DDBJ whole genome shotgun (WGS) entry which is preliminary data.</text>
</comment>
<feature type="transmembrane region" description="Helical" evidence="6">
    <location>
        <begin position="172"/>
        <end position="191"/>
    </location>
</feature>
<evidence type="ECO:0000256" key="6">
    <source>
        <dbReference type="SAM" id="Phobius"/>
    </source>
</evidence>
<feature type="transmembrane region" description="Helical" evidence="6">
    <location>
        <begin position="47"/>
        <end position="71"/>
    </location>
</feature>
<dbReference type="EMBL" id="JAVIIQ010000006">
    <property type="protein sequence ID" value="MDX8532888.1"/>
    <property type="molecule type" value="Genomic_DNA"/>
</dbReference>
<evidence type="ECO:0000256" key="4">
    <source>
        <dbReference type="ARBA" id="ARBA00022989"/>
    </source>
</evidence>
<gene>
    <name evidence="8" type="ORF">RFM42_18005</name>
</gene>
<evidence type="ECO:0000256" key="1">
    <source>
        <dbReference type="ARBA" id="ARBA00004651"/>
    </source>
</evidence>
<feature type="domain" description="VTT" evidence="7">
    <location>
        <begin position="31"/>
        <end position="160"/>
    </location>
</feature>
<dbReference type="Pfam" id="PF09335">
    <property type="entry name" value="VTT_dom"/>
    <property type="match status" value="1"/>
</dbReference>
<protein>
    <submittedName>
        <fullName evidence="8">DedA family protein</fullName>
    </submittedName>
</protein>
<proteinExistence type="predicted"/>
<keyword evidence="9" id="KW-1185">Reference proteome</keyword>
<evidence type="ECO:0000259" key="7">
    <source>
        <dbReference type="Pfam" id="PF09335"/>
    </source>
</evidence>
<organism evidence="8 9">
    <name type="scientific">Mesorhizobium vachelliae</name>
    <dbReference type="NCBI Taxonomy" id="3072309"/>
    <lineage>
        <taxon>Bacteria</taxon>
        <taxon>Pseudomonadati</taxon>
        <taxon>Pseudomonadota</taxon>
        <taxon>Alphaproteobacteria</taxon>
        <taxon>Hyphomicrobiales</taxon>
        <taxon>Phyllobacteriaceae</taxon>
        <taxon>Mesorhizobium</taxon>
    </lineage>
</organism>
<evidence type="ECO:0000313" key="8">
    <source>
        <dbReference type="EMBL" id="MDX8532888.1"/>
    </source>
</evidence>
<dbReference type="InterPro" id="IPR032816">
    <property type="entry name" value="VTT_dom"/>
</dbReference>
<evidence type="ECO:0000313" key="9">
    <source>
        <dbReference type="Proteomes" id="UP001285154"/>
    </source>
</evidence>